<reference evidence="1 2" key="1">
    <citation type="journal article" date="2019" name="Genome Biol. Evol.">
        <title>Nanopore Sequencing Significantly Improves Genome Assembly of the Protozoan Parasite Trypanosoma cruzi.</title>
        <authorList>
            <person name="Diaz-Viraque F."/>
            <person name="Pita S."/>
            <person name="Greif G."/>
            <person name="de Souza R.C.M."/>
            <person name="Iraola G."/>
            <person name="Robello C."/>
        </authorList>
    </citation>
    <scope>NUCLEOTIDE SEQUENCE [LARGE SCALE GENOMIC DNA]</scope>
    <source>
        <strain evidence="1 2">Berenice</strain>
    </source>
</reference>
<proteinExistence type="predicted"/>
<evidence type="ECO:0000313" key="1">
    <source>
        <dbReference type="EMBL" id="KAF5226332.1"/>
    </source>
</evidence>
<dbReference type="AlphaFoldDB" id="A0A7J6YID7"/>
<evidence type="ECO:0000313" key="2">
    <source>
        <dbReference type="Proteomes" id="UP000583944"/>
    </source>
</evidence>
<dbReference type="Proteomes" id="UP000583944">
    <property type="component" value="Unassembled WGS sequence"/>
</dbReference>
<organism evidence="1 2">
    <name type="scientific">Trypanosoma cruzi</name>
    <dbReference type="NCBI Taxonomy" id="5693"/>
    <lineage>
        <taxon>Eukaryota</taxon>
        <taxon>Discoba</taxon>
        <taxon>Euglenozoa</taxon>
        <taxon>Kinetoplastea</taxon>
        <taxon>Metakinetoplastina</taxon>
        <taxon>Trypanosomatida</taxon>
        <taxon>Trypanosomatidae</taxon>
        <taxon>Trypanosoma</taxon>
        <taxon>Schizotrypanum</taxon>
    </lineage>
</organism>
<accession>A0A7J6YID7</accession>
<dbReference type="EMBL" id="JABDHM010000002">
    <property type="protein sequence ID" value="KAF5226332.1"/>
    <property type="molecule type" value="Genomic_DNA"/>
</dbReference>
<protein>
    <submittedName>
        <fullName evidence="1">Uncharacterized protein</fullName>
    </submittedName>
</protein>
<gene>
    <name evidence="1" type="ORF">ECC02_000456</name>
</gene>
<dbReference type="VEuPathDB" id="TriTrypDB:ECC02_000456"/>
<dbReference type="VEuPathDB" id="TriTrypDB:BCY84_11371"/>
<name>A0A7J6YID7_TRYCR</name>
<sequence>MHFSPPISSLFSAYMCIKMLCRSFSYLPEDCSIRRCREYKGMSKVDFVADKPRPLEDFIAVTGLKFWHAKKCFERFGGYAPALASFAQSYPSLPKNYFDRRQVLRATKSRINKELELIYRRARWIRNQLGENVERVWAVYYTYPTLSTESRFAALPKKCLRNVRYREPSHFTGPFFEMPTFWEAEMGGEAFFIYFDKEVFERSRFALREKLEQWVSTAVLHRGAVRYLDAHDLDEKTVRLIINDANKTFVHPDHRNKFVAFLAAMYNELEIYEQSMSFLSGLFMLVLTEEETASVLRFLLNVKMPSHWSMDVVAFSSAAVLVENFLQVPFLEGKSVRTGEYANLHSRLQSIMNILCVNVVNVNELFGFLGLLIKENPTVSFSGNRVSL</sequence>
<comment type="caution">
    <text evidence="1">The sequence shown here is derived from an EMBL/GenBank/DDBJ whole genome shotgun (WGS) entry which is preliminary data.</text>
</comment>